<dbReference type="EMBL" id="PQWB01000096">
    <property type="protein sequence ID" value="POZ60782.1"/>
    <property type="molecule type" value="Genomic_DNA"/>
</dbReference>
<protein>
    <recommendedName>
        <fullName evidence="1">Tox-SHH domain-containing protein</fullName>
    </recommendedName>
</protein>
<proteinExistence type="predicted"/>
<evidence type="ECO:0000313" key="3">
    <source>
        <dbReference type="Proteomes" id="UP000237082"/>
    </source>
</evidence>
<evidence type="ECO:0000313" key="2">
    <source>
        <dbReference type="EMBL" id="POZ60782.1"/>
    </source>
</evidence>
<gene>
    <name evidence="2" type="ORF">C2I19_17055</name>
</gene>
<comment type="caution">
    <text evidence="2">The sequence shown here is derived from an EMBL/GenBank/DDBJ whole genome shotgun (WGS) entry which is preliminary data.</text>
</comment>
<dbReference type="Proteomes" id="UP000237082">
    <property type="component" value="Unassembled WGS sequence"/>
</dbReference>
<feature type="domain" description="Tox-SHH" evidence="1">
    <location>
        <begin position="10"/>
        <end position="95"/>
    </location>
</feature>
<sequence length="108" mass="12447">MPFPRPGQHSHHGVMSAWMEKNFPGYDPDLAPAVLMPEANHRATFGIYNTWRAEMRKEMGGVFDWSKVPETNMHSLSEKMFDAAKVPSGTRKEYWDWYGRMRGVLGSE</sequence>
<keyword evidence="3" id="KW-1185">Reference proteome</keyword>
<dbReference type="RefSeq" id="WP_103903856.1">
    <property type="nucleotide sequence ID" value="NZ_PQWB01000096.1"/>
</dbReference>
<reference evidence="3" key="1">
    <citation type="submission" date="2018-02" db="EMBL/GenBank/DDBJ databases">
        <authorList>
            <person name="O'Hara-Hanley K."/>
            <person name="Soby S."/>
        </authorList>
    </citation>
    <scope>NUCLEOTIDE SEQUENCE [LARGE SCALE GENOMIC DNA]</scope>
    <source>
        <strain evidence="3">MWU14-2602</strain>
    </source>
</reference>
<accession>A0A2S5DCR6</accession>
<evidence type="ECO:0000259" key="1">
    <source>
        <dbReference type="Pfam" id="PF15652"/>
    </source>
</evidence>
<organism evidence="2 3">
    <name type="scientific">Chromobacterium alticapitis</name>
    <dbReference type="NCBI Taxonomy" id="2073169"/>
    <lineage>
        <taxon>Bacteria</taxon>
        <taxon>Pseudomonadati</taxon>
        <taxon>Pseudomonadota</taxon>
        <taxon>Betaproteobacteria</taxon>
        <taxon>Neisseriales</taxon>
        <taxon>Chromobacteriaceae</taxon>
        <taxon>Chromobacterium</taxon>
    </lineage>
</organism>
<dbReference type="AlphaFoldDB" id="A0A2S5DCR6"/>
<dbReference type="Pfam" id="PF15652">
    <property type="entry name" value="Tox-SHH"/>
    <property type="match status" value="1"/>
</dbReference>
<dbReference type="InterPro" id="IPR028900">
    <property type="entry name" value="Tox-SHH_dom"/>
</dbReference>
<name>A0A2S5DCR6_9NEIS</name>